<protein>
    <submittedName>
        <fullName evidence="2">Uncharacterized protein</fullName>
    </submittedName>
</protein>
<keyword evidence="1" id="KW-1133">Transmembrane helix</keyword>
<gene>
    <name evidence="2" type="ORF">A2290_08105</name>
</gene>
<organism evidence="2 3">
    <name type="scientific">candidate division WOR-1 bacterium RIFOXYB2_FULL_36_35</name>
    <dbReference type="NCBI Taxonomy" id="1802578"/>
    <lineage>
        <taxon>Bacteria</taxon>
        <taxon>Bacillati</taxon>
        <taxon>Saganbacteria</taxon>
    </lineage>
</organism>
<keyword evidence="1" id="KW-0812">Transmembrane</keyword>
<dbReference type="EMBL" id="MEUA01000050">
    <property type="protein sequence ID" value="OGC13581.1"/>
    <property type="molecule type" value="Genomic_DNA"/>
</dbReference>
<comment type="caution">
    <text evidence="2">The sequence shown here is derived from an EMBL/GenBank/DDBJ whole genome shotgun (WGS) entry which is preliminary data.</text>
</comment>
<reference evidence="2 3" key="1">
    <citation type="journal article" date="2016" name="Nat. Commun.">
        <title>Thousands of microbial genomes shed light on interconnected biogeochemical processes in an aquifer system.</title>
        <authorList>
            <person name="Anantharaman K."/>
            <person name="Brown C.T."/>
            <person name="Hug L.A."/>
            <person name="Sharon I."/>
            <person name="Castelle C.J."/>
            <person name="Probst A.J."/>
            <person name="Thomas B.C."/>
            <person name="Singh A."/>
            <person name="Wilkins M.J."/>
            <person name="Karaoz U."/>
            <person name="Brodie E.L."/>
            <person name="Williams K.H."/>
            <person name="Hubbard S.S."/>
            <person name="Banfield J.F."/>
        </authorList>
    </citation>
    <scope>NUCLEOTIDE SEQUENCE [LARGE SCALE GENOMIC DNA]</scope>
</reference>
<feature type="transmembrane region" description="Helical" evidence="1">
    <location>
        <begin position="36"/>
        <end position="53"/>
    </location>
</feature>
<feature type="transmembrane region" description="Helical" evidence="1">
    <location>
        <begin position="12"/>
        <end position="30"/>
    </location>
</feature>
<dbReference type="Proteomes" id="UP000177905">
    <property type="component" value="Unassembled WGS sequence"/>
</dbReference>
<feature type="transmembrane region" description="Helical" evidence="1">
    <location>
        <begin position="65"/>
        <end position="87"/>
    </location>
</feature>
<dbReference type="AlphaFoldDB" id="A0A1F4RZI9"/>
<evidence type="ECO:0000256" key="1">
    <source>
        <dbReference type="SAM" id="Phobius"/>
    </source>
</evidence>
<name>A0A1F4RZI9_UNCSA</name>
<sequence length="121" mass="14128">MDKQFLKDAFGWGFGLWLIGYILGFIFFAIAPHFMLGWVIMPIGTVITLWVLVKKVKGDSLGYYVKMAILWTLIAIICDYFFLVKMLKVDDGYYKLDVYLYYALTFALPVVVGWQKKQFKK</sequence>
<accession>A0A1F4RZI9</accession>
<evidence type="ECO:0000313" key="3">
    <source>
        <dbReference type="Proteomes" id="UP000177905"/>
    </source>
</evidence>
<proteinExistence type="predicted"/>
<evidence type="ECO:0000313" key="2">
    <source>
        <dbReference type="EMBL" id="OGC13581.1"/>
    </source>
</evidence>
<keyword evidence="1" id="KW-0472">Membrane</keyword>
<feature type="transmembrane region" description="Helical" evidence="1">
    <location>
        <begin position="99"/>
        <end position="115"/>
    </location>
</feature>